<dbReference type="Proteomes" id="UP001417504">
    <property type="component" value="Unassembled WGS sequence"/>
</dbReference>
<feature type="region of interest" description="Disordered" evidence="1">
    <location>
        <begin position="1"/>
        <end position="33"/>
    </location>
</feature>
<reference evidence="2 3" key="1">
    <citation type="submission" date="2024-01" db="EMBL/GenBank/DDBJ databases">
        <title>Genome assemblies of Stephania.</title>
        <authorList>
            <person name="Yang L."/>
        </authorList>
    </citation>
    <scope>NUCLEOTIDE SEQUENCE [LARGE SCALE GENOMIC DNA]</scope>
    <source>
        <strain evidence="2">QJT</strain>
        <tissue evidence="2">Leaf</tissue>
    </source>
</reference>
<accession>A0AAP0E6Q1</accession>
<protein>
    <submittedName>
        <fullName evidence="2">Uncharacterized protein</fullName>
    </submittedName>
</protein>
<gene>
    <name evidence="2" type="ORF">Sjap_026278</name>
</gene>
<evidence type="ECO:0000313" key="2">
    <source>
        <dbReference type="EMBL" id="KAK9085867.1"/>
    </source>
</evidence>
<evidence type="ECO:0000256" key="1">
    <source>
        <dbReference type="SAM" id="MobiDB-lite"/>
    </source>
</evidence>
<dbReference type="EMBL" id="JBBNAE010000011">
    <property type="protein sequence ID" value="KAK9085867.1"/>
    <property type="molecule type" value="Genomic_DNA"/>
</dbReference>
<sequence length="177" mass="21360">MPSSSQLATPRTRRPRIWTPRDRTPLATPDELPPQPDEIPEWLCVNPNPRAPNSDALIRLTFDKYGSYMLLNIDSKTLLITDALKTGYLKEAWRWELVPQEQRVTYFKMWKVWFTWDELLSWRIYYVWLKKVAKRYTDNVGKIAKKRHAPIYQTDEVFQYYKHMRATNKEFVEKYKK</sequence>
<proteinExistence type="predicted"/>
<name>A0AAP0E6Q1_9MAGN</name>
<comment type="caution">
    <text evidence="2">The sequence shown here is derived from an EMBL/GenBank/DDBJ whole genome shotgun (WGS) entry which is preliminary data.</text>
</comment>
<evidence type="ECO:0000313" key="3">
    <source>
        <dbReference type="Proteomes" id="UP001417504"/>
    </source>
</evidence>
<organism evidence="2 3">
    <name type="scientific">Stephania japonica</name>
    <dbReference type="NCBI Taxonomy" id="461633"/>
    <lineage>
        <taxon>Eukaryota</taxon>
        <taxon>Viridiplantae</taxon>
        <taxon>Streptophyta</taxon>
        <taxon>Embryophyta</taxon>
        <taxon>Tracheophyta</taxon>
        <taxon>Spermatophyta</taxon>
        <taxon>Magnoliopsida</taxon>
        <taxon>Ranunculales</taxon>
        <taxon>Menispermaceae</taxon>
        <taxon>Menispermoideae</taxon>
        <taxon>Cissampelideae</taxon>
        <taxon>Stephania</taxon>
    </lineage>
</organism>
<dbReference type="AlphaFoldDB" id="A0AAP0E6Q1"/>
<keyword evidence="3" id="KW-1185">Reference proteome</keyword>